<reference evidence="4 5" key="1">
    <citation type="journal article" date="2019" name="Syst. Appl. Microbiol.">
        <title>Oenococcus sicerae sp. nov., isolated from French cider.</title>
        <authorList>
            <person name="Cousin F.J."/>
            <person name="Le Guellec R."/>
            <person name="Chagnot C."/>
            <person name="Goux D."/>
            <person name="Dalmasso M."/>
            <person name="Laplace J.M."/>
            <person name="Cretenet M."/>
        </authorList>
    </citation>
    <scope>NUCLEOTIDE SEQUENCE [LARGE SCALE GENOMIC DNA]</scope>
    <source>
        <strain evidence="4 5">UCMA 15228</strain>
    </source>
</reference>
<evidence type="ECO:0000313" key="4">
    <source>
        <dbReference type="EMBL" id="QAS70079.1"/>
    </source>
</evidence>
<organism evidence="3 6">
    <name type="scientific">Oenococcus sicerae</name>
    <dbReference type="NCBI Taxonomy" id="2203724"/>
    <lineage>
        <taxon>Bacteria</taxon>
        <taxon>Bacillati</taxon>
        <taxon>Bacillota</taxon>
        <taxon>Bacilli</taxon>
        <taxon>Lactobacillales</taxon>
        <taxon>Lactobacillaceae</taxon>
        <taxon>Oenococcus</taxon>
    </lineage>
</organism>
<evidence type="ECO:0000256" key="1">
    <source>
        <dbReference type="ARBA" id="ARBA00010751"/>
    </source>
</evidence>
<reference evidence="4" key="3">
    <citation type="submission" date="2020-01" db="EMBL/GenBank/DDBJ databases">
        <authorList>
            <person name="Cousin F.J."/>
            <person name="Le Guellec R."/>
            <person name="Cretenet M."/>
        </authorList>
    </citation>
    <scope>NUCLEOTIDE SEQUENCE</scope>
    <source>
        <strain evidence="4">UCMA 15228</strain>
    </source>
</reference>
<protein>
    <recommendedName>
        <fullName evidence="2">UPF0145 protein DLJ48_05825</fullName>
    </recommendedName>
</protein>
<gene>
    <name evidence="4" type="ORF">DLJ48_05825</name>
    <name evidence="3" type="ORF">EVC35_08610</name>
</gene>
<dbReference type="InterPro" id="IPR035439">
    <property type="entry name" value="UPF0145_dom_sf"/>
</dbReference>
<evidence type="ECO:0000313" key="6">
    <source>
        <dbReference type="Proteomes" id="UP001167919"/>
    </source>
</evidence>
<proteinExistence type="inferred from homology"/>
<dbReference type="RefSeq" id="WP_128686550.1">
    <property type="nucleotide sequence ID" value="NZ_CP029684.2"/>
</dbReference>
<dbReference type="InterPro" id="IPR002765">
    <property type="entry name" value="UPF0145_YbjQ-like"/>
</dbReference>
<dbReference type="Proteomes" id="UP001167919">
    <property type="component" value="Unassembled WGS sequence"/>
</dbReference>
<dbReference type="PANTHER" id="PTHR34068:SF2">
    <property type="entry name" value="UPF0145 PROTEIN SCO3412"/>
    <property type="match status" value="1"/>
</dbReference>
<keyword evidence="5" id="KW-1185">Reference proteome</keyword>
<dbReference type="Gene3D" id="3.30.110.70">
    <property type="entry name" value="Hypothetical protein apc22750. Chain B"/>
    <property type="match status" value="1"/>
</dbReference>
<dbReference type="AlphaFoldDB" id="A0AAJ1RFU1"/>
<evidence type="ECO:0000256" key="2">
    <source>
        <dbReference type="HAMAP-Rule" id="MF_00338"/>
    </source>
</evidence>
<reference evidence="3" key="2">
    <citation type="submission" date="2019-01" db="EMBL/GenBank/DDBJ databases">
        <title>Oenococcus sicerae UCMA17102.</title>
        <authorList>
            <person name="Cousin F.J."/>
            <person name="Le Guellec R."/>
            <person name="Cretenet M."/>
        </authorList>
    </citation>
    <scope>NUCLEOTIDE SEQUENCE</scope>
    <source>
        <strain evidence="3">UCMA17102</strain>
    </source>
</reference>
<dbReference type="HAMAP" id="MF_00338">
    <property type="entry name" value="UPF0145"/>
    <property type="match status" value="1"/>
</dbReference>
<dbReference type="EMBL" id="SDWY01000005">
    <property type="protein sequence ID" value="MDN6901046.1"/>
    <property type="molecule type" value="Genomic_DNA"/>
</dbReference>
<dbReference type="PANTHER" id="PTHR34068">
    <property type="entry name" value="UPF0145 PROTEIN YBJQ"/>
    <property type="match status" value="1"/>
</dbReference>
<dbReference type="SUPFAM" id="SSF117782">
    <property type="entry name" value="YbjQ-like"/>
    <property type="match status" value="1"/>
</dbReference>
<dbReference type="EMBL" id="CP029684">
    <property type="protein sequence ID" value="QAS70079.1"/>
    <property type="molecule type" value="Genomic_DNA"/>
</dbReference>
<accession>A0AAJ1RFU1</accession>
<name>A0AAJ1RFU1_9LACO</name>
<dbReference type="Pfam" id="PF01906">
    <property type="entry name" value="YbjQ_1"/>
    <property type="match status" value="1"/>
</dbReference>
<comment type="similarity">
    <text evidence="1 2">Belongs to the UPF0145 family.</text>
</comment>
<dbReference type="Proteomes" id="UP000286907">
    <property type="component" value="Chromosome"/>
</dbReference>
<sequence length="105" mass="11352">MIVSTTENIAGFKTTKTIGEVFGLTTRSRNVVRTIGASLKTIVGGEVVTWTELQDEAREEAISRLKENAEKAGANAVVMMRFDSNEDNGIMSVVAYGTAVKIIEL</sequence>
<evidence type="ECO:0000313" key="3">
    <source>
        <dbReference type="EMBL" id="MDN6901046.1"/>
    </source>
</evidence>
<evidence type="ECO:0000313" key="5">
    <source>
        <dbReference type="Proteomes" id="UP000286907"/>
    </source>
</evidence>